<evidence type="ECO:0000313" key="2">
    <source>
        <dbReference type="EMBL" id="KAF0332536.1"/>
    </source>
</evidence>
<reference evidence="2 3" key="1">
    <citation type="submission" date="2019-12" db="EMBL/GenBank/DDBJ databases">
        <title>A genome sequence resource for the geographically widespread anthracnose pathogen Colletotrichum asianum.</title>
        <authorList>
            <person name="Meng Y."/>
        </authorList>
    </citation>
    <scope>NUCLEOTIDE SEQUENCE [LARGE SCALE GENOMIC DNA]</scope>
    <source>
        <strain evidence="2 3">ICMP 18580</strain>
    </source>
</reference>
<name>A0A8H3WPZ2_9PEZI</name>
<comment type="caution">
    <text evidence="2">The sequence shown here is derived from an EMBL/GenBank/DDBJ whole genome shotgun (WGS) entry which is preliminary data.</text>
</comment>
<protein>
    <submittedName>
        <fullName evidence="2">Uncharacterized protein</fullName>
    </submittedName>
</protein>
<dbReference type="EMBL" id="WOWK01000001">
    <property type="protein sequence ID" value="KAF0332536.1"/>
    <property type="molecule type" value="Genomic_DNA"/>
</dbReference>
<dbReference type="Proteomes" id="UP000434172">
    <property type="component" value="Unassembled WGS sequence"/>
</dbReference>
<accession>A0A8H3WPZ2</accession>
<feature type="region of interest" description="Disordered" evidence="1">
    <location>
        <begin position="1"/>
        <end position="78"/>
    </location>
</feature>
<proteinExistence type="predicted"/>
<feature type="compositionally biased region" description="Basic and acidic residues" evidence="1">
    <location>
        <begin position="33"/>
        <end position="60"/>
    </location>
</feature>
<evidence type="ECO:0000313" key="3">
    <source>
        <dbReference type="Proteomes" id="UP000434172"/>
    </source>
</evidence>
<gene>
    <name evidence="2" type="ORF">GQ607_000552</name>
</gene>
<keyword evidence="3" id="KW-1185">Reference proteome</keyword>
<sequence>MSSPRSISHCKSKITFKKESQSDSGHSFTVAQREPRMFTDREQWADKTDKHPRGKCHDTLTESTQCPPTHRTEVVRPPFPTLPQYRKVVQSSRNIARTEAHARADPMLALAGGLLPTRAHPAHSSSL</sequence>
<dbReference type="AlphaFoldDB" id="A0A8H3WPZ2"/>
<evidence type="ECO:0000256" key="1">
    <source>
        <dbReference type="SAM" id="MobiDB-lite"/>
    </source>
</evidence>
<organism evidence="2 3">
    <name type="scientific">Colletotrichum asianum</name>
    <dbReference type="NCBI Taxonomy" id="702518"/>
    <lineage>
        <taxon>Eukaryota</taxon>
        <taxon>Fungi</taxon>
        <taxon>Dikarya</taxon>
        <taxon>Ascomycota</taxon>
        <taxon>Pezizomycotina</taxon>
        <taxon>Sordariomycetes</taxon>
        <taxon>Hypocreomycetidae</taxon>
        <taxon>Glomerellales</taxon>
        <taxon>Glomerellaceae</taxon>
        <taxon>Colletotrichum</taxon>
        <taxon>Colletotrichum gloeosporioides species complex</taxon>
    </lineage>
</organism>